<feature type="domain" description="Nucleoside transporter/FeoB GTPase Gate" evidence="3">
    <location>
        <begin position="140"/>
        <end position="233"/>
    </location>
</feature>
<sequence length="398" mass="44291">IVEQRLLEIFGEPLDSHLNQIRQKISEEGTDLLLVEPETRYQKIGEIIKICINRKQENLDLTVSDRVDRFLTHPIGGTMAFFVLMAVVFQAIYKWAATLMDLIDGSFGWLGNLVSLLIPEGAIQSLIVDGVIAGVGGVAIFLPQIVILFGFIAVLEDCGYMARAAFLMDRLMSWVGLSGKSFVPMLSSFACAIPGVMATRVIENRRDRFTTILVAPLMSCSARLPVYTIMIAAFIPAKPVLGFFGLQGITLLAMYMIGVVVAIPVAWLFKKTILKGETPPFVMEMPPYKIPDLKTIILRMLDRGKRFLVDAGTIIFATTVLIWGLLYYPRPQSISDQYDQKAAEIQSQTLSQDKREEQLNTNSKAEAGAFLRQSVLGRLGKFIEPVVKPLGWDWKIGI</sequence>
<dbReference type="InterPro" id="IPR011640">
    <property type="entry name" value="Fe2_transport_prot_B_C"/>
</dbReference>
<dbReference type="GO" id="GO:0015093">
    <property type="term" value="F:ferrous iron transmembrane transporter activity"/>
    <property type="evidence" value="ECO:0007669"/>
    <property type="project" value="InterPro"/>
</dbReference>
<keyword evidence="1" id="KW-0472">Membrane</keyword>
<evidence type="ECO:0000313" key="4">
    <source>
        <dbReference type="EMBL" id="SVC37573.1"/>
    </source>
</evidence>
<reference evidence="4" key="1">
    <citation type="submission" date="2018-05" db="EMBL/GenBank/DDBJ databases">
        <authorList>
            <person name="Lanie J.A."/>
            <person name="Ng W.-L."/>
            <person name="Kazmierczak K.M."/>
            <person name="Andrzejewski T.M."/>
            <person name="Davidsen T.M."/>
            <person name="Wayne K.J."/>
            <person name="Tettelin H."/>
            <person name="Glass J.I."/>
            <person name="Rusch D."/>
            <person name="Podicherti R."/>
            <person name="Tsui H.-C.T."/>
            <person name="Winkler M.E."/>
        </authorList>
    </citation>
    <scope>NUCLEOTIDE SEQUENCE</scope>
</reference>
<feature type="transmembrane region" description="Helical" evidence="1">
    <location>
        <begin position="307"/>
        <end position="328"/>
    </location>
</feature>
<keyword evidence="1" id="KW-1133">Transmembrane helix</keyword>
<evidence type="ECO:0000259" key="2">
    <source>
        <dbReference type="Pfam" id="PF07664"/>
    </source>
</evidence>
<protein>
    <recommendedName>
        <fullName evidence="5">Nucleoside transporter/FeoB GTPase Gate domain-containing protein</fullName>
    </recommendedName>
</protein>
<feature type="transmembrane region" description="Helical" evidence="1">
    <location>
        <begin position="130"/>
        <end position="154"/>
    </location>
</feature>
<feature type="transmembrane region" description="Helical" evidence="1">
    <location>
        <begin position="209"/>
        <end position="235"/>
    </location>
</feature>
<organism evidence="4">
    <name type="scientific">marine metagenome</name>
    <dbReference type="NCBI Taxonomy" id="408172"/>
    <lineage>
        <taxon>unclassified sequences</taxon>
        <taxon>metagenomes</taxon>
        <taxon>ecological metagenomes</taxon>
    </lineage>
</organism>
<dbReference type="EMBL" id="UINC01087849">
    <property type="protein sequence ID" value="SVC37573.1"/>
    <property type="molecule type" value="Genomic_DNA"/>
</dbReference>
<feature type="domain" description="Ferrous iron transport protein B C-terminal" evidence="2">
    <location>
        <begin position="251"/>
        <end position="303"/>
    </location>
</feature>
<dbReference type="Pfam" id="PF07664">
    <property type="entry name" value="FeoB_C"/>
    <property type="match status" value="1"/>
</dbReference>
<feature type="transmembrane region" description="Helical" evidence="1">
    <location>
        <begin position="241"/>
        <end position="269"/>
    </location>
</feature>
<dbReference type="InterPro" id="IPR050860">
    <property type="entry name" value="FeoB_GTPase"/>
</dbReference>
<evidence type="ECO:0008006" key="5">
    <source>
        <dbReference type="Google" id="ProtNLM"/>
    </source>
</evidence>
<feature type="non-terminal residue" evidence="4">
    <location>
        <position position="1"/>
    </location>
</feature>
<dbReference type="GO" id="GO:0005886">
    <property type="term" value="C:plasma membrane"/>
    <property type="evidence" value="ECO:0007669"/>
    <property type="project" value="TreeGrafter"/>
</dbReference>
<feature type="transmembrane region" description="Helical" evidence="1">
    <location>
        <begin position="75"/>
        <end position="93"/>
    </location>
</feature>
<proteinExistence type="predicted"/>
<keyword evidence="1" id="KW-0812">Transmembrane</keyword>
<feature type="transmembrane region" description="Helical" evidence="1">
    <location>
        <begin position="174"/>
        <end position="197"/>
    </location>
</feature>
<accession>A0A382LMP1</accession>
<evidence type="ECO:0000259" key="3">
    <source>
        <dbReference type="Pfam" id="PF07670"/>
    </source>
</evidence>
<evidence type="ECO:0000256" key="1">
    <source>
        <dbReference type="SAM" id="Phobius"/>
    </source>
</evidence>
<dbReference type="PANTHER" id="PTHR43185">
    <property type="entry name" value="FERROUS IRON TRANSPORT PROTEIN B"/>
    <property type="match status" value="1"/>
</dbReference>
<dbReference type="AlphaFoldDB" id="A0A382LMP1"/>
<dbReference type="PANTHER" id="PTHR43185:SF1">
    <property type="entry name" value="FE(2+) TRANSPORTER FEOB"/>
    <property type="match status" value="1"/>
</dbReference>
<gene>
    <name evidence="4" type="ORF">METZ01_LOCUS290427</name>
</gene>
<feature type="non-terminal residue" evidence="4">
    <location>
        <position position="398"/>
    </location>
</feature>
<dbReference type="InterPro" id="IPR011642">
    <property type="entry name" value="Gate_dom"/>
</dbReference>
<dbReference type="Pfam" id="PF07670">
    <property type="entry name" value="Gate"/>
    <property type="match status" value="1"/>
</dbReference>
<name>A0A382LMP1_9ZZZZ</name>
<feature type="transmembrane region" description="Helical" evidence="1">
    <location>
        <begin position="99"/>
        <end position="118"/>
    </location>
</feature>